<keyword evidence="2" id="KW-1185">Reference proteome</keyword>
<accession>A0AAD7IYM0</accession>
<dbReference type="EMBL" id="JARKIB010000056">
    <property type="protein sequence ID" value="KAJ7753200.1"/>
    <property type="molecule type" value="Genomic_DNA"/>
</dbReference>
<dbReference type="AlphaFoldDB" id="A0AAD7IYM0"/>
<proteinExistence type="predicted"/>
<gene>
    <name evidence="1" type="ORF">B0H16DRAFT_1459504</name>
</gene>
<sequence>MNLRDKLVIRATIPRAKSVRGLKLQRKAWWVASFEFSCLNSAEVDPKVALWQGIEPISILNTILPGITRMATTMVYDGFCAVCWSESVEGTTTGAPSMDLRDPWVAISLDGEWTAGNARGIAWHVAIPARLSCMPPRPDDSDLHPPKTQSTTYIPTPFVATVEEAES</sequence>
<evidence type="ECO:0000313" key="1">
    <source>
        <dbReference type="EMBL" id="KAJ7753200.1"/>
    </source>
</evidence>
<evidence type="ECO:0000313" key="2">
    <source>
        <dbReference type="Proteomes" id="UP001215598"/>
    </source>
</evidence>
<protein>
    <submittedName>
        <fullName evidence="1">Uncharacterized protein</fullName>
    </submittedName>
</protein>
<name>A0AAD7IYM0_9AGAR</name>
<dbReference type="Proteomes" id="UP001215598">
    <property type="component" value="Unassembled WGS sequence"/>
</dbReference>
<organism evidence="1 2">
    <name type="scientific">Mycena metata</name>
    <dbReference type="NCBI Taxonomy" id="1033252"/>
    <lineage>
        <taxon>Eukaryota</taxon>
        <taxon>Fungi</taxon>
        <taxon>Dikarya</taxon>
        <taxon>Basidiomycota</taxon>
        <taxon>Agaricomycotina</taxon>
        <taxon>Agaricomycetes</taxon>
        <taxon>Agaricomycetidae</taxon>
        <taxon>Agaricales</taxon>
        <taxon>Marasmiineae</taxon>
        <taxon>Mycenaceae</taxon>
        <taxon>Mycena</taxon>
    </lineage>
</organism>
<reference evidence="1" key="1">
    <citation type="submission" date="2023-03" db="EMBL/GenBank/DDBJ databases">
        <title>Massive genome expansion in bonnet fungi (Mycena s.s.) driven by repeated elements and novel gene families across ecological guilds.</title>
        <authorList>
            <consortium name="Lawrence Berkeley National Laboratory"/>
            <person name="Harder C.B."/>
            <person name="Miyauchi S."/>
            <person name="Viragh M."/>
            <person name="Kuo A."/>
            <person name="Thoen E."/>
            <person name="Andreopoulos B."/>
            <person name="Lu D."/>
            <person name="Skrede I."/>
            <person name="Drula E."/>
            <person name="Henrissat B."/>
            <person name="Morin E."/>
            <person name="Kohler A."/>
            <person name="Barry K."/>
            <person name="LaButti K."/>
            <person name="Morin E."/>
            <person name="Salamov A."/>
            <person name="Lipzen A."/>
            <person name="Mereny Z."/>
            <person name="Hegedus B."/>
            <person name="Baldrian P."/>
            <person name="Stursova M."/>
            <person name="Weitz H."/>
            <person name="Taylor A."/>
            <person name="Grigoriev I.V."/>
            <person name="Nagy L.G."/>
            <person name="Martin F."/>
            <person name="Kauserud H."/>
        </authorList>
    </citation>
    <scope>NUCLEOTIDE SEQUENCE</scope>
    <source>
        <strain evidence="1">CBHHK182m</strain>
    </source>
</reference>
<comment type="caution">
    <text evidence="1">The sequence shown here is derived from an EMBL/GenBank/DDBJ whole genome shotgun (WGS) entry which is preliminary data.</text>
</comment>